<organism evidence="3 4">
    <name type="scientific">Cuscuta campestris</name>
    <dbReference type="NCBI Taxonomy" id="132261"/>
    <lineage>
        <taxon>Eukaryota</taxon>
        <taxon>Viridiplantae</taxon>
        <taxon>Streptophyta</taxon>
        <taxon>Embryophyta</taxon>
        <taxon>Tracheophyta</taxon>
        <taxon>Spermatophyta</taxon>
        <taxon>Magnoliopsida</taxon>
        <taxon>eudicotyledons</taxon>
        <taxon>Gunneridae</taxon>
        <taxon>Pentapetalae</taxon>
        <taxon>asterids</taxon>
        <taxon>lamiids</taxon>
        <taxon>Solanales</taxon>
        <taxon>Convolvulaceae</taxon>
        <taxon>Cuscuteae</taxon>
        <taxon>Cuscuta</taxon>
        <taxon>Cuscuta subgen. Grammica</taxon>
        <taxon>Cuscuta sect. Cleistogrammica</taxon>
    </lineage>
</organism>
<evidence type="ECO:0000313" key="4">
    <source>
        <dbReference type="Proteomes" id="UP000595140"/>
    </source>
</evidence>
<evidence type="ECO:0000259" key="2">
    <source>
        <dbReference type="PROSITE" id="PS51222"/>
    </source>
</evidence>
<name>A0A484LMX7_9ASTE</name>
<sequence>MKTVSRNNKVKKKRVADSSPIDLHKKTPISLKKPKEKITKKSLSKKPALVQEGEASSQVNDKKEGVTNGIKVIKHASLQMAGKPNEQHVDEKPEELKKSGPLSTEKKTTDDEKSMKLKKSGLHSAEKKTTIDEKSKTLKKRDQLSPSNHIVVEEWLIDRDTTSGGSQRPNKRQNTQLGDKSTDEKCKEVKKEDVQSTEKKKKTDGESTNQKKRNRQSPKNHGGTTQVKDKKDSVEWWIKDGDQTSGGSQRPKKEPNTQHRSKSEQHTNAKSKELKKKGKPLESRRCGGMIFMCNTKTKPDCFRYHVMGVSRNKQDVVMHIKPGLKLFLYDFDVKLLYGVYEATSAGGVKLEPEAFGGAFPAQVRFVVKEDCLPLPENVFKKAIKENYDERTHKFKTELSVSQVKQLMKLFRPMPWLHPTSKASFPEFVREPASERSHFNNHRSTRNDVPHDSPLFLTEKEYRSYGLRQGRQHVLSDSPARANHISDHYRPAACITEKETTGFHDPYFSARVDRALNQFLPEQERDQSQKETSFPETYFPGEKEYRNYGLKGYQEITANVQHPSVGANDSAMTSMVDHGAKGYAALYRTNPYNDSSTTSLVNRYLSLPRTRPDPIEPYSLTGRDPYISEANYSGRVMERENLLSPYTNYLRGAGGNLDGVNGERGNPRSPYGQTYHQYLSSSPRSLRYPHEAGPSSRSRY</sequence>
<feature type="compositionally biased region" description="Basic residues" evidence="1">
    <location>
        <begin position="32"/>
        <end position="44"/>
    </location>
</feature>
<proteinExistence type="predicted"/>
<dbReference type="EMBL" id="OOIL02001734">
    <property type="protein sequence ID" value="VFQ77882.1"/>
    <property type="molecule type" value="Genomic_DNA"/>
</dbReference>
<evidence type="ECO:0000256" key="1">
    <source>
        <dbReference type="SAM" id="MobiDB-lite"/>
    </source>
</evidence>
<dbReference type="PANTHER" id="PTHR46444:SF3">
    <property type="entry name" value="DCD (DEVELOPMENT AND CELL DEATH) DOMAIN PROTEIN"/>
    <property type="match status" value="1"/>
</dbReference>
<feature type="compositionally biased region" description="Basic and acidic residues" evidence="1">
    <location>
        <begin position="124"/>
        <end position="143"/>
    </location>
</feature>
<protein>
    <recommendedName>
        <fullName evidence="2">DCD domain-containing protein</fullName>
    </recommendedName>
</protein>
<dbReference type="SMART" id="SM00767">
    <property type="entry name" value="DCD"/>
    <property type="match status" value="1"/>
</dbReference>
<dbReference type="AlphaFoldDB" id="A0A484LMX7"/>
<dbReference type="OrthoDB" id="1920894at2759"/>
<feature type="compositionally biased region" description="Basic and acidic residues" evidence="1">
    <location>
        <begin position="180"/>
        <end position="205"/>
    </location>
</feature>
<reference evidence="3 4" key="1">
    <citation type="submission" date="2018-04" db="EMBL/GenBank/DDBJ databases">
        <authorList>
            <person name="Vogel A."/>
        </authorList>
    </citation>
    <scope>NUCLEOTIDE SEQUENCE [LARGE SCALE GENOMIC DNA]</scope>
</reference>
<feature type="domain" description="DCD" evidence="2">
    <location>
        <begin position="284"/>
        <end position="412"/>
    </location>
</feature>
<feature type="compositionally biased region" description="Basic and acidic residues" evidence="1">
    <location>
        <begin position="251"/>
        <end position="272"/>
    </location>
</feature>
<feature type="compositionally biased region" description="Polar residues" evidence="1">
    <location>
        <begin position="162"/>
        <end position="179"/>
    </location>
</feature>
<feature type="region of interest" description="Disordered" evidence="1">
    <location>
        <begin position="653"/>
        <end position="699"/>
    </location>
</feature>
<dbReference type="Proteomes" id="UP000595140">
    <property type="component" value="Unassembled WGS sequence"/>
</dbReference>
<feature type="region of interest" description="Disordered" evidence="1">
    <location>
        <begin position="1"/>
        <end position="280"/>
    </location>
</feature>
<evidence type="ECO:0000313" key="3">
    <source>
        <dbReference type="EMBL" id="VFQ77882.1"/>
    </source>
</evidence>
<dbReference type="Pfam" id="PF10539">
    <property type="entry name" value="Dev_Cell_Death"/>
    <property type="match status" value="1"/>
</dbReference>
<accession>A0A484LMX7</accession>
<keyword evidence="4" id="KW-1185">Reference proteome</keyword>
<feature type="compositionally biased region" description="Basic and acidic residues" evidence="1">
    <location>
        <begin position="85"/>
        <end position="115"/>
    </location>
</feature>
<dbReference type="PROSITE" id="PS51222">
    <property type="entry name" value="DCD"/>
    <property type="match status" value="1"/>
</dbReference>
<dbReference type="InterPro" id="IPR013989">
    <property type="entry name" value="Dev_and_cell_death_domain"/>
</dbReference>
<feature type="compositionally biased region" description="Polar residues" evidence="1">
    <location>
        <begin position="670"/>
        <end position="683"/>
    </location>
</feature>
<dbReference type="PANTHER" id="PTHR46444">
    <property type="entry name" value="DCD (DEVELOPMENT AND CELL DEATH) DOMAIN PROTEIN-RELATED"/>
    <property type="match status" value="1"/>
</dbReference>
<feature type="compositionally biased region" description="Basic and acidic residues" evidence="1">
    <location>
        <begin position="227"/>
        <end position="242"/>
    </location>
</feature>
<gene>
    <name evidence="3" type="ORF">CCAM_LOCUS19658</name>
</gene>